<dbReference type="GO" id="GO:0005789">
    <property type="term" value="C:endoplasmic reticulum membrane"/>
    <property type="evidence" value="ECO:0007669"/>
    <property type="project" value="TreeGrafter"/>
</dbReference>
<evidence type="ECO:0000256" key="3">
    <source>
        <dbReference type="ARBA" id="ARBA00022502"/>
    </source>
</evidence>
<dbReference type="GO" id="GO:0006506">
    <property type="term" value="P:GPI anchor biosynthetic process"/>
    <property type="evidence" value="ECO:0007669"/>
    <property type="project" value="UniProtKB-KW"/>
</dbReference>
<evidence type="ECO:0000313" key="11">
    <source>
        <dbReference type="RefSeq" id="XP_015606499.1"/>
    </source>
</evidence>
<keyword evidence="4 8" id="KW-0812">Transmembrane</keyword>
<evidence type="ECO:0000256" key="4">
    <source>
        <dbReference type="ARBA" id="ARBA00022692"/>
    </source>
</evidence>
<evidence type="ECO:0000256" key="6">
    <source>
        <dbReference type="ARBA" id="ARBA00023034"/>
    </source>
</evidence>
<keyword evidence="6" id="KW-0333">Golgi apparatus</keyword>
<evidence type="ECO:0000256" key="7">
    <source>
        <dbReference type="ARBA" id="ARBA00023136"/>
    </source>
</evidence>
<evidence type="ECO:0000256" key="8">
    <source>
        <dbReference type="SAM" id="Phobius"/>
    </source>
</evidence>
<evidence type="ECO:0000256" key="1">
    <source>
        <dbReference type="ARBA" id="ARBA00004653"/>
    </source>
</evidence>
<keyword evidence="3" id="KW-0337">GPI-anchor biosynthesis</keyword>
<protein>
    <submittedName>
        <fullName evidence="11">Post-GPI attachment to proteins factor 2-like</fullName>
    </submittedName>
</protein>
<feature type="transmembrane region" description="Helical" evidence="8">
    <location>
        <begin position="119"/>
        <end position="140"/>
    </location>
</feature>
<keyword evidence="7 8" id="KW-0472">Membrane</keyword>
<dbReference type="PANTHER" id="PTHR12892:SF11">
    <property type="entry name" value="POST-GPI ATTACHMENT TO PROTEINS FACTOR 2"/>
    <property type="match status" value="1"/>
</dbReference>
<comment type="similarity">
    <text evidence="2">Belongs to the PGAP2 family.</text>
</comment>
<reference evidence="11" key="1">
    <citation type="submission" date="2025-08" db="UniProtKB">
        <authorList>
            <consortium name="RefSeq"/>
        </authorList>
    </citation>
    <scope>IDENTIFICATION</scope>
</reference>
<evidence type="ECO:0000259" key="9">
    <source>
        <dbReference type="Pfam" id="PF10277"/>
    </source>
</evidence>
<evidence type="ECO:0000256" key="5">
    <source>
        <dbReference type="ARBA" id="ARBA00022989"/>
    </source>
</evidence>
<gene>
    <name evidence="11" type="primary">LOC107273137</name>
</gene>
<dbReference type="Pfam" id="PF10277">
    <property type="entry name" value="Frag1"/>
    <property type="match status" value="1"/>
</dbReference>
<feature type="transmembrane region" description="Helical" evidence="8">
    <location>
        <begin position="191"/>
        <end position="209"/>
    </location>
</feature>
<evidence type="ECO:0000256" key="2">
    <source>
        <dbReference type="ARBA" id="ARBA00007414"/>
    </source>
</evidence>
<dbReference type="Proteomes" id="UP000694920">
    <property type="component" value="Unplaced"/>
</dbReference>
<dbReference type="InterPro" id="IPR039545">
    <property type="entry name" value="PGAP2"/>
</dbReference>
<dbReference type="InterPro" id="IPR019402">
    <property type="entry name" value="CWH43_N"/>
</dbReference>
<feature type="transmembrane region" description="Helical" evidence="8">
    <location>
        <begin position="31"/>
        <end position="52"/>
    </location>
</feature>
<dbReference type="GO" id="GO:0000139">
    <property type="term" value="C:Golgi membrane"/>
    <property type="evidence" value="ECO:0007669"/>
    <property type="project" value="UniProtKB-SubCell"/>
</dbReference>
<evidence type="ECO:0000313" key="10">
    <source>
        <dbReference type="Proteomes" id="UP000694920"/>
    </source>
</evidence>
<name>A0AAJ7CBH3_CEPCN</name>
<feature type="transmembrane region" description="Helical" evidence="8">
    <location>
        <begin position="88"/>
        <end position="107"/>
    </location>
</feature>
<comment type="subcellular location">
    <subcellularLocation>
        <location evidence="1">Golgi apparatus membrane</location>
        <topology evidence="1">Multi-pass membrane protein</topology>
    </subcellularLocation>
</comment>
<feature type="transmembrane region" description="Helical" evidence="8">
    <location>
        <begin position="152"/>
        <end position="171"/>
    </location>
</feature>
<proteinExistence type="inferred from homology"/>
<organism evidence="10 11">
    <name type="scientific">Cephus cinctus</name>
    <name type="common">Wheat stem sawfly</name>
    <dbReference type="NCBI Taxonomy" id="211228"/>
    <lineage>
        <taxon>Eukaryota</taxon>
        <taxon>Metazoa</taxon>
        <taxon>Ecdysozoa</taxon>
        <taxon>Arthropoda</taxon>
        <taxon>Hexapoda</taxon>
        <taxon>Insecta</taxon>
        <taxon>Pterygota</taxon>
        <taxon>Neoptera</taxon>
        <taxon>Endopterygota</taxon>
        <taxon>Hymenoptera</taxon>
        <taxon>Cephoidea</taxon>
        <taxon>Cephidae</taxon>
        <taxon>Cephus</taxon>
    </lineage>
</organism>
<feature type="transmembrane region" description="Helical" evidence="8">
    <location>
        <begin position="221"/>
        <end position="243"/>
    </location>
</feature>
<feature type="domain" description="CWH43-like N-terminal" evidence="9">
    <location>
        <begin position="28"/>
        <end position="246"/>
    </location>
</feature>
<dbReference type="RefSeq" id="XP_015606499.1">
    <property type="nucleotide sequence ID" value="XM_015751013.2"/>
</dbReference>
<dbReference type="KEGG" id="ccin:107273137"/>
<dbReference type="PANTHER" id="PTHR12892">
    <property type="entry name" value="FGF RECEPTOR ACTIVATING PROTEIN 1"/>
    <property type="match status" value="1"/>
</dbReference>
<keyword evidence="10" id="KW-1185">Reference proteome</keyword>
<dbReference type="AlphaFoldDB" id="A0AAJ7CBH3"/>
<keyword evidence="5 8" id="KW-1133">Transmembrane helix</keyword>
<accession>A0AAJ7CBH3</accession>
<dbReference type="GeneID" id="107273137"/>
<sequence length="260" mass="30258">MMHKIRFDPEYSPLVKEESSRYRIVLPFSKVAWFTVSLPFVAFLFCIGWSILYNFEHATSTHCKVYNFLPSVSAAIGHYRPQKDVWKAAIALQATIRVLVLVMYFQYYKETVHSLAQGLSNIALMLYIIENTALVTLSFWSSDENYAFHKLSFITFLITSLVHMVLTCLIMKHYRNISRNALETDSLKLKWRFLFFNVASILMACYFFYRHNKYCEPLVYSMFALTEYMVVISNMGFHVTAAWDFAGRSLLISGNGLRIV</sequence>